<dbReference type="EMBL" id="CAKOFQ010008861">
    <property type="protein sequence ID" value="CAH2016295.1"/>
    <property type="molecule type" value="Genomic_DNA"/>
</dbReference>
<accession>A0A9P0QB00</accession>
<dbReference type="EMBL" id="CAKOFQ010007405">
    <property type="protein sequence ID" value="CAH2000361.1"/>
    <property type="molecule type" value="Genomic_DNA"/>
</dbReference>
<reference evidence="2" key="1">
    <citation type="submission" date="2022-03" db="EMBL/GenBank/DDBJ databases">
        <authorList>
            <person name="Sayadi A."/>
        </authorList>
    </citation>
    <scope>NUCLEOTIDE SEQUENCE</scope>
</reference>
<gene>
    <name evidence="1" type="ORF">ACAOBT_LOCUS25529</name>
    <name evidence="2" type="ORF">ACAOBT_LOCUS35276</name>
</gene>
<comment type="caution">
    <text evidence="2">The sequence shown here is derived from an EMBL/GenBank/DDBJ whole genome shotgun (WGS) entry which is preliminary data.</text>
</comment>
<evidence type="ECO:0000313" key="3">
    <source>
        <dbReference type="Proteomes" id="UP001152888"/>
    </source>
</evidence>
<sequence length="58" mass="6922">MEVFKDSAFEEASRSFQFDIILICSQIGAQNQVSRSIAFRTYYEFGIRLVFFLMLYFF</sequence>
<dbReference type="AlphaFoldDB" id="A0A9P0QB00"/>
<name>A0A9P0QB00_ACAOB</name>
<proteinExistence type="predicted"/>
<dbReference type="Proteomes" id="UP001152888">
    <property type="component" value="Unassembled WGS sequence"/>
</dbReference>
<organism evidence="2 3">
    <name type="scientific">Acanthoscelides obtectus</name>
    <name type="common">Bean weevil</name>
    <name type="synonym">Bruchus obtectus</name>
    <dbReference type="NCBI Taxonomy" id="200917"/>
    <lineage>
        <taxon>Eukaryota</taxon>
        <taxon>Metazoa</taxon>
        <taxon>Ecdysozoa</taxon>
        <taxon>Arthropoda</taxon>
        <taxon>Hexapoda</taxon>
        <taxon>Insecta</taxon>
        <taxon>Pterygota</taxon>
        <taxon>Neoptera</taxon>
        <taxon>Endopterygota</taxon>
        <taxon>Coleoptera</taxon>
        <taxon>Polyphaga</taxon>
        <taxon>Cucujiformia</taxon>
        <taxon>Chrysomeloidea</taxon>
        <taxon>Chrysomelidae</taxon>
        <taxon>Bruchinae</taxon>
        <taxon>Bruchini</taxon>
        <taxon>Acanthoscelides</taxon>
    </lineage>
</organism>
<keyword evidence="3" id="KW-1185">Reference proteome</keyword>
<evidence type="ECO:0000313" key="2">
    <source>
        <dbReference type="EMBL" id="CAH2016295.1"/>
    </source>
</evidence>
<protein>
    <submittedName>
        <fullName evidence="2">Uncharacterized protein</fullName>
    </submittedName>
</protein>
<evidence type="ECO:0000313" key="1">
    <source>
        <dbReference type="EMBL" id="CAH2000361.1"/>
    </source>
</evidence>